<keyword evidence="1" id="KW-0472">Membrane</keyword>
<evidence type="ECO:0000256" key="1">
    <source>
        <dbReference type="SAM" id="Phobius"/>
    </source>
</evidence>
<accession>F5L3J6</accession>
<proteinExistence type="predicted"/>
<dbReference type="eggNOG" id="COG4177">
    <property type="taxonomic scope" value="Bacteria"/>
</dbReference>
<evidence type="ECO:0000313" key="2">
    <source>
        <dbReference type="EMBL" id="EGL84090.1"/>
    </source>
</evidence>
<dbReference type="OrthoDB" id="9789927at2"/>
<reference evidence="2 3" key="1">
    <citation type="journal article" date="2011" name="J. Bacteriol.">
        <title>Draft genome sequence of the thermoalkaliphilic Caldalkalibacillus thermarum strain TA2.A1.</title>
        <authorList>
            <person name="Kalamorz F."/>
            <person name="Keis S."/>
            <person name="McMillan D.G."/>
            <person name="Olsson K."/>
            <person name="Stanton J.A."/>
            <person name="Stockwell P."/>
            <person name="Black M.A."/>
            <person name="Klingeman D.M."/>
            <person name="Land M.L."/>
            <person name="Han C.S."/>
            <person name="Martin S.L."/>
            <person name="Becher S.A."/>
            <person name="Peddie C.J."/>
            <person name="Morgan H.W."/>
            <person name="Matthies D."/>
            <person name="Preiss L."/>
            <person name="Meier T."/>
            <person name="Brown S.D."/>
            <person name="Cook G.M."/>
        </authorList>
    </citation>
    <scope>NUCLEOTIDE SEQUENCE [LARGE SCALE GENOMIC DNA]</scope>
    <source>
        <strain evidence="2 3">TA2.A1</strain>
    </source>
</reference>
<sequence length="76" mass="8775">MRNPFAMECGEFKVSYKQDMALYRNVRVRRRVLLVIAFFILYPLLVNNYYISLATMAAMASIGAIGLNIFLTLTIY</sequence>
<dbReference type="EMBL" id="AFCE01000048">
    <property type="protein sequence ID" value="EGL84090.1"/>
    <property type="molecule type" value="Genomic_DNA"/>
</dbReference>
<name>F5L3J6_CALTT</name>
<feature type="transmembrane region" description="Helical" evidence="1">
    <location>
        <begin position="32"/>
        <end position="51"/>
    </location>
</feature>
<evidence type="ECO:0000313" key="3">
    <source>
        <dbReference type="Proteomes" id="UP000010716"/>
    </source>
</evidence>
<dbReference type="RefSeq" id="WP_007502523.1">
    <property type="nucleotide sequence ID" value="NZ_AFCE01000048.1"/>
</dbReference>
<comment type="caution">
    <text evidence="2">The sequence shown here is derived from an EMBL/GenBank/DDBJ whole genome shotgun (WGS) entry which is preliminary data.</text>
</comment>
<organism evidence="2 3">
    <name type="scientific">Caldalkalibacillus thermarum (strain TA2.A1)</name>
    <dbReference type="NCBI Taxonomy" id="986075"/>
    <lineage>
        <taxon>Bacteria</taxon>
        <taxon>Bacillati</taxon>
        <taxon>Bacillota</taxon>
        <taxon>Bacilli</taxon>
        <taxon>Bacillales</taxon>
        <taxon>Bacillaceae</taxon>
        <taxon>Caldalkalibacillus</taxon>
    </lineage>
</organism>
<gene>
    <name evidence="2" type="ORF">CathTA2_0355</name>
</gene>
<feature type="transmembrane region" description="Helical" evidence="1">
    <location>
        <begin position="57"/>
        <end position="75"/>
    </location>
</feature>
<keyword evidence="1" id="KW-1133">Transmembrane helix</keyword>
<dbReference type="AlphaFoldDB" id="F5L3J6"/>
<dbReference type="Proteomes" id="UP000010716">
    <property type="component" value="Unassembled WGS sequence"/>
</dbReference>
<protein>
    <submittedName>
        <fullName evidence="2">Branched-chain amino acid ABC transporter permease protein</fullName>
    </submittedName>
</protein>
<keyword evidence="1" id="KW-0812">Transmembrane</keyword>